<protein>
    <submittedName>
        <fullName evidence="2">Uncharacterized protein</fullName>
    </submittedName>
</protein>
<feature type="region of interest" description="Disordered" evidence="1">
    <location>
        <begin position="36"/>
        <end position="66"/>
    </location>
</feature>
<evidence type="ECO:0000313" key="2">
    <source>
        <dbReference type="EMBL" id="KAH8698346.1"/>
    </source>
</evidence>
<sequence>MSVKERLDFLSWLFQCGLSQYMSVASREFPLKRGEIVDKPLGSPKPQRHHPSITRRNSCATTTRSRKGKAWDSEEIKLLIQLKEQNFSGSAITRAFAEQFLGRSKGSIQVYWSTSLKHLH</sequence>
<evidence type="ECO:0000313" key="3">
    <source>
        <dbReference type="Proteomes" id="UP001201262"/>
    </source>
</evidence>
<dbReference type="AlphaFoldDB" id="A0AAD4KXJ4"/>
<dbReference type="Proteomes" id="UP001201262">
    <property type="component" value="Unassembled WGS sequence"/>
</dbReference>
<dbReference type="RefSeq" id="XP_046072810.1">
    <property type="nucleotide sequence ID" value="XM_046213916.1"/>
</dbReference>
<proteinExistence type="predicted"/>
<accession>A0AAD4KXJ4</accession>
<keyword evidence="3" id="KW-1185">Reference proteome</keyword>
<name>A0AAD4KXJ4_9EURO</name>
<comment type="caution">
    <text evidence="2">The sequence shown here is derived from an EMBL/GenBank/DDBJ whole genome shotgun (WGS) entry which is preliminary data.</text>
</comment>
<dbReference type="GeneID" id="70244203"/>
<evidence type="ECO:0000256" key="1">
    <source>
        <dbReference type="SAM" id="MobiDB-lite"/>
    </source>
</evidence>
<organism evidence="2 3">
    <name type="scientific">Talaromyces proteolyticus</name>
    <dbReference type="NCBI Taxonomy" id="1131652"/>
    <lineage>
        <taxon>Eukaryota</taxon>
        <taxon>Fungi</taxon>
        <taxon>Dikarya</taxon>
        <taxon>Ascomycota</taxon>
        <taxon>Pezizomycotina</taxon>
        <taxon>Eurotiomycetes</taxon>
        <taxon>Eurotiomycetidae</taxon>
        <taxon>Eurotiales</taxon>
        <taxon>Trichocomaceae</taxon>
        <taxon>Talaromyces</taxon>
        <taxon>Talaromyces sect. Bacilispori</taxon>
    </lineage>
</organism>
<reference evidence="2" key="1">
    <citation type="submission" date="2021-12" db="EMBL/GenBank/DDBJ databases">
        <title>Convergent genome expansion in fungi linked to evolution of root-endophyte symbiosis.</title>
        <authorList>
            <consortium name="DOE Joint Genome Institute"/>
            <person name="Ke Y.-H."/>
            <person name="Bonito G."/>
            <person name="Liao H.-L."/>
            <person name="Looney B."/>
            <person name="Rojas-Flechas A."/>
            <person name="Nash J."/>
            <person name="Hameed K."/>
            <person name="Schadt C."/>
            <person name="Martin F."/>
            <person name="Crous P.W."/>
            <person name="Miettinen O."/>
            <person name="Magnuson J.K."/>
            <person name="Labbe J."/>
            <person name="Jacobson D."/>
            <person name="Doktycz M.J."/>
            <person name="Veneault-Fourrey C."/>
            <person name="Kuo A."/>
            <person name="Mondo S."/>
            <person name="Calhoun S."/>
            <person name="Riley R."/>
            <person name="Ohm R."/>
            <person name="LaButti K."/>
            <person name="Andreopoulos B."/>
            <person name="Pangilinan J."/>
            <person name="Nolan M."/>
            <person name="Tritt A."/>
            <person name="Clum A."/>
            <person name="Lipzen A."/>
            <person name="Daum C."/>
            <person name="Barry K."/>
            <person name="Grigoriev I.V."/>
            <person name="Vilgalys R."/>
        </authorList>
    </citation>
    <scope>NUCLEOTIDE SEQUENCE</scope>
    <source>
        <strain evidence="2">PMI_201</strain>
    </source>
</reference>
<dbReference type="EMBL" id="JAJTJA010000005">
    <property type="protein sequence ID" value="KAH8698346.1"/>
    <property type="molecule type" value="Genomic_DNA"/>
</dbReference>
<feature type="compositionally biased region" description="Polar residues" evidence="1">
    <location>
        <begin position="54"/>
        <end position="63"/>
    </location>
</feature>
<gene>
    <name evidence="2" type="ORF">BGW36DRAFT_357886</name>
</gene>